<protein>
    <submittedName>
        <fullName evidence="1">Uncharacterized protein</fullName>
    </submittedName>
</protein>
<reference evidence="2" key="1">
    <citation type="submission" date="2016-10" db="EMBL/GenBank/DDBJ databases">
        <authorList>
            <person name="Varghese N."/>
            <person name="Submissions S."/>
        </authorList>
    </citation>
    <scope>NUCLEOTIDE SEQUENCE [LARGE SCALE GENOMIC DNA]</scope>
    <source>
        <strain evidence="2">DSM 21580</strain>
    </source>
</reference>
<dbReference type="AlphaFoldDB" id="A0A1H5ZSH7"/>
<gene>
    <name evidence="1" type="ORF">SAMN05421847_2187</name>
</gene>
<proteinExistence type="predicted"/>
<dbReference type="Gene3D" id="3.30.2220.10">
    <property type="entry name" value="rbstp2171"/>
    <property type="match status" value="1"/>
</dbReference>
<dbReference type="EMBL" id="FNUS01000005">
    <property type="protein sequence ID" value="SEG39428.1"/>
    <property type="molecule type" value="Genomic_DNA"/>
</dbReference>
<dbReference type="Proteomes" id="UP000236738">
    <property type="component" value="Unassembled WGS sequence"/>
</dbReference>
<dbReference type="RefSeq" id="WP_103914063.1">
    <property type="nucleotide sequence ID" value="NZ_FNUS01000005.1"/>
</dbReference>
<evidence type="ECO:0000313" key="2">
    <source>
        <dbReference type="Proteomes" id="UP000236738"/>
    </source>
</evidence>
<keyword evidence="2" id="KW-1185">Reference proteome</keyword>
<accession>A0A1H5ZSH7</accession>
<name>A0A1H5ZSH7_9FLAO</name>
<dbReference type="OrthoDB" id="885654at2"/>
<evidence type="ECO:0000313" key="1">
    <source>
        <dbReference type="EMBL" id="SEG39428.1"/>
    </source>
</evidence>
<organism evidence="1 2">
    <name type="scientific">Halpernia humi</name>
    <dbReference type="NCBI Taxonomy" id="493375"/>
    <lineage>
        <taxon>Bacteria</taxon>
        <taxon>Pseudomonadati</taxon>
        <taxon>Bacteroidota</taxon>
        <taxon>Flavobacteriia</taxon>
        <taxon>Flavobacteriales</taxon>
        <taxon>Weeksellaceae</taxon>
        <taxon>Chryseobacterium group</taxon>
        <taxon>Halpernia</taxon>
    </lineage>
</organism>
<sequence length="98" mass="11144">MSKEITQKQIDAWKAEHGDIFMIKIEDKKAYLKKPNRKTLSYAAMAGQKDNMAFNEIILKDCWLGGDEEIKTDDGLFLSASAKLPELIQIKEAELVKL</sequence>